<organism evidence="2 3">
    <name type="scientific">Actinidia rufa</name>
    <dbReference type="NCBI Taxonomy" id="165716"/>
    <lineage>
        <taxon>Eukaryota</taxon>
        <taxon>Viridiplantae</taxon>
        <taxon>Streptophyta</taxon>
        <taxon>Embryophyta</taxon>
        <taxon>Tracheophyta</taxon>
        <taxon>Spermatophyta</taxon>
        <taxon>Magnoliopsida</taxon>
        <taxon>eudicotyledons</taxon>
        <taxon>Gunneridae</taxon>
        <taxon>Pentapetalae</taxon>
        <taxon>asterids</taxon>
        <taxon>Ericales</taxon>
        <taxon>Actinidiaceae</taxon>
        <taxon>Actinidia</taxon>
    </lineage>
</organism>
<dbReference type="AlphaFoldDB" id="A0A7J0DB90"/>
<evidence type="ECO:0000313" key="3">
    <source>
        <dbReference type="Proteomes" id="UP000585474"/>
    </source>
</evidence>
<dbReference type="PANTHER" id="PTHR33223">
    <property type="entry name" value="CCHC-TYPE DOMAIN-CONTAINING PROTEIN"/>
    <property type="match status" value="1"/>
</dbReference>
<dbReference type="PANTHER" id="PTHR33223:SF10">
    <property type="entry name" value="AMINOTRANSFERASE-LIKE PLANT MOBILE DOMAIN-CONTAINING PROTEIN"/>
    <property type="match status" value="1"/>
</dbReference>
<dbReference type="InterPro" id="IPR005162">
    <property type="entry name" value="Retrotrans_gag_dom"/>
</dbReference>
<name>A0A7J0DB90_9ERIC</name>
<reference evidence="3" key="1">
    <citation type="submission" date="2019-07" db="EMBL/GenBank/DDBJ databases">
        <title>De Novo Assembly of kiwifruit Actinidia rufa.</title>
        <authorList>
            <person name="Sugita-Konishi S."/>
            <person name="Sato K."/>
            <person name="Mori E."/>
            <person name="Abe Y."/>
            <person name="Kisaki G."/>
            <person name="Hamano K."/>
            <person name="Suezawa K."/>
            <person name="Otani M."/>
            <person name="Fukuda T."/>
            <person name="Manabe T."/>
            <person name="Gomi K."/>
            <person name="Tabuchi M."/>
            <person name="Akimitsu K."/>
            <person name="Kataoka I."/>
        </authorList>
    </citation>
    <scope>NUCLEOTIDE SEQUENCE [LARGE SCALE GENOMIC DNA]</scope>
    <source>
        <strain evidence="3">cv. Fuchu</strain>
    </source>
</reference>
<comment type="caution">
    <text evidence="2">The sequence shown here is derived from an EMBL/GenBank/DDBJ whole genome shotgun (WGS) entry which is preliminary data.</text>
</comment>
<sequence length="254" mass="28893">MKGRLTMDHLDSYKSLMSLKGYSDEMMCKAFSATLKGSARSWFQKLLLGTIDSFGDLSRLFVANFMSCRVRQKERLPTFAPFTRKETESLKDYIKRFNQFVLEVEYPSDKIVIMAMMEGLRPGPLFDSLSKNVPATLLSLQSEDDKYITAEELSEAKQRRRGKDDHKKKDSPRHMIKFYFAIIKIAPRELSPRIGSAGGDHVASVGGDLVSSSPNPHDRAKTRLSPNPLLRFYFVIVDVAIVKNTHSLRYDKVS</sequence>
<gene>
    <name evidence="2" type="ORF">Acr_00g0016780</name>
</gene>
<protein>
    <recommendedName>
        <fullName evidence="1">Retrotransposon gag domain-containing protein</fullName>
    </recommendedName>
</protein>
<evidence type="ECO:0000313" key="2">
    <source>
        <dbReference type="EMBL" id="GFS31315.1"/>
    </source>
</evidence>
<dbReference type="EMBL" id="BJWL01000142">
    <property type="protein sequence ID" value="GFS31315.1"/>
    <property type="molecule type" value="Genomic_DNA"/>
</dbReference>
<keyword evidence="3" id="KW-1185">Reference proteome</keyword>
<feature type="domain" description="Retrotransposon gag" evidence="1">
    <location>
        <begin position="30"/>
        <end position="122"/>
    </location>
</feature>
<accession>A0A7J0DB90</accession>
<dbReference type="Proteomes" id="UP000585474">
    <property type="component" value="Unassembled WGS sequence"/>
</dbReference>
<dbReference type="Pfam" id="PF03732">
    <property type="entry name" value="Retrotrans_gag"/>
    <property type="match status" value="1"/>
</dbReference>
<evidence type="ECO:0000259" key="1">
    <source>
        <dbReference type="Pfam" id="PF03732"/>
    </source>
</evidence>
<proteinExistence type="predicted"/>